<protein>
    <submittedName>
        <fullName evidence="3">Uncharacterized protein</fullName>
    </submittedName>
</protein>
<sequence>MSIYIRIRTRTRRLIEYSSIKQALYAFEELQTEARVKTVAFIMQRDFNHNDGNNEILRTSITDCNSSKAICSSTRPSKDRDFIKYSTKRLSRSKTPPNLHSVVADRKRRCADKEEIGTSRNDLNFRRDGRRSNHQGHHKTESRSLSFDNRSSIIIKHGRNIASSSSHKIYSSSSSSSSSSVAAAKITTTSNHEHQKKDSRPYRSHHRVVTGLAPVSSHDRYIYRPIGSTPKIGEIYIIRQSIDKLFGLVARRSKSYEDLDDSKSSSVSLSSTETKNERPKPRPCLVWNDNPIEVLLMTTFDRADVTDPNFEYGPFSMDYIRRHLLCIHPRKEFDDRRSIKSNAKHNRALTIQDEYLILIPVLIDKDTEFRKLVPEYFDQDDLDYINTIIFDLSLERKQRQTATIRKINFDVLLKNNKDGDNDDSLPTTRSYVLDKYMSSPLSPLEKINMVENKSFTPEISLIGSNSDHDHDDDEQMIFILNETGEPLSIQNLIGFKIPTSSTPVNIIQHEYVLLIASNENQLDAGLSTNQIEDSQKKQKIDFKIENRIITMNLNGICKRVFDIALSSDSHWPIQILCDTQIHNDKLCLTLSSIVKINNNTTSGLLILNLDRMDARQSRTIAKIGADDEYYVPIASLYKDSSQTICIGIDENENEDVFSFDWVQDFPQERKLKLKNGNELCFIIYKESSEAYLENTNRLDRTTFTFSIHLMQRI</sequence>
<accession>A0A820USL6</accession>
<dbReference type="Proteomes" id="UP000663851">
    <property type="component" value="Unassembled WGS sequence"/>
</dbReference>
<dbReference type="EMBL" id="CAJOBP010006304">
    <property type="protein sequence ID" value="CAF4489726.1"/>
    <property type="molecule type" value="Genomic_DNA"/>
</dbReference>
<feature type="compositionally biased region" description="Low complexity" evidence="1">
    <location>
        <begin position="164"/>
        <end position="180"/>
    </location>
</feature>
<evidence type="ECO:0000256" key="1">
    <source>
        <dbReference type="SAM" id="MobiDB-lite"/>
    </source>
</evidence>
<name>A0A820USL6_9BILA</name>
<feature type="compositionally biased region" description="Low complexity" evidence="1">
    <location>
        <begin position="264"/>
        <end position="273"/>
    </location>
</feature>
<gene>
    <name evidence="2" type="ORF">HFQ381_LOCUS5495</name>
    <name evidence="3" type="ORF">UJA718_LOCUS25555</name>
</gene>
<reference evidence="3" key="1">
    <citation type="submission" date="2021-02" db="EMBL/GenBank/DDBJ databases">
        <authorList>
            <person name="Nowell W R."/>
        </authorList>
    </citation>
    <scope>NUCLEOTIDE SEQUENCE</scope>
</reference>
<feature type="region of interest" description="Disordered" evidence="1">
    <location>
        <begin position="164"/>
        <end position="206"/>
    </location>
</feature>
<evidence type="ECO:0000313" key="4">
    <source>
        <dbReference type="Proteomes" id="UP000663873"/>
    </source>
</evidence>
<organism evidence="3 4">
    <name type="scientific">Rotaria socialis</name>
    <dbReference type="NCBI Taxonomy" id="392032"/>
    <lineage>
        <taxon>Eukaryota</taxon>
        <taxon>Metazoa</taxon>
        <taxon>Spiralia</taxon>
        <taxon>Gnathifera</taxon>
        <taxon>Rotifera</taxon>
        <taxon>Eurotatoria</taxon>
        <taxon>Bdelloidea</taxon>
        <taxon>Philodinida</taxon>
        <taxon>Philodinidae</taxon>
        <taxon>Rotaria</taxon>
    </lineage>
</organism>
<proteinExistence type="predicted"/>
<dbReference type="AlphaFoldDB" id="A0A820USL6"/>
<feature type="region of interest" description="Disordered" evidence="1">
    <location>
        <begin position="259"/>
        <end position="283"/>
    </location>
</feature>
<feature type="compositionally biased region" description="Basic and acidic residues" evidence="1">
    <location>
        <begin position="191"/>
        <end position="201"/>
    </location>
</feature>
<feature type="compositionally biased region" description="Basic and acidic residues" evidence="1">
    <location>
        <begin position="111"/>
        <end position="131"/>
    </location>
</feature>
<dbReference type="Proteomes" id="UP000663873">
    <property type="component" value="Unassembled WGS sequence"/>
</dbReference>
<dbReference type="EMBL" id="CAJOBO010000232">
    <property type="protein sequence ID" value="CAF4169324.1"/>
    <property type="molecule type" value="Genomic_DNA"/>
</dbReference>
<comment type="caution">
    <text evidence="3">The sequence shown here is derived from an EMBL/GenBank/DDBJ whole genome shotgun (WGS) entry which is preliminary data.</text>
</comment>
<feature type="region of interest" description="Disordered" evidence="1">
    <location>
        <begin position="87"/>
        <end position="149"/>
    </location>
</feature>
<keyword evidence="4" id="KW-1185">Reference proteome</keyword>
<evidence type="ECO:0000313" key="3">
    <source>
        <dbReference type="EMBL" id="CAF4489726.1"/>
    </source>
</evidence>
<evidence type="ECO:0000313" key="2">
    <source>
        <dbReference type="EMBL" id="CAF4169324.1"/>
    </source>
</evidence>